<dbReference type="OrthoDB" id="961964at2"/>
<keyword evidence="4" id="KW-1185">Reference proteome</keyword>
<dbReference type="HOGENOM" id="CLU_1783796_0_0_10"/>
<dbReference type="STRING" id="471854.Dfer_1938"/>
<name>C6VW31_DYAFD</name>
<accession>C6VW31</accession>
<dbReference type="Proteomes" id="UP000002011">
    <property type="component" value="Chromosome"/>
</dbReference>
<evidence type="ECO:0000313" key="4">
    <source>
        <dbReference type="Proteomes" id="UP000002011"/>
    </source>
</evidence>
<dbReference type="GO" id="GO:0055085">
    <property type="term" value="P:transmembrane transport"/>
    <property type="evidence" value="ECO:0007669"/>
    <property type="project" value="InterPro"/>
</dbReference>
<evidence type="ECO:0000256" key="1">
    <source>
        <dbReference type="SAM" id="SignalP"/>
    </source>
</evidence>
<gene>
    <name evidence="3" type="ordered locus">Dfer_1938</name>
</gene>
<feature type="chain" id="PRO_5002971855" description="TonB C-terminal domain-containing protein" evidence="1">
    <location>
        <begin position="24"/>
        <end position="145"/>
    </location>
</feature>
<feature type="signal peptide" evidence="1">
    <location>
        <begin position="1"/>
        <end position="23"/>
    </location>
</feature>
<evidence type="ECO:0000313" key="3">
    <source>
        <dbReference type="EMBL" id="ACT93163.1"/>
    </source>
</evidence>
<feature type="domain" description="TonB C-terminal" evidence="2">
    <location>
        <begin position="58"/>
        <end position="145"/>
    </location>
</feature>
<proteinExistence type="predicted"/>
<evidence type="ECO:0000259" key="2">
    <source>
        <dbReference type="PROSITE" id="PS52015"/>
    </source>
</evidence>
<sequence>MHTNVKINALIFCVLLIATIGKATGQPAEQLLENAQASNQKNWIDRNESWTKNTPIQDEDVVIARQLSAMMRYPTTLEAANISGVVMVKIDVGRSGTITHVKIFSQEEDLNNDISRQLLGKRLQVVRPASHAQSYLFKFVFKSHE</sequence>
<dbReference type="KEGG" id="dfe:Dfer_1938"/>
<dbReference type="AlphaFoldDB" id="C6VW31"/>
<dbReference type="InterPro" id="IPR037682">
    <property type="entry name" value="TonB_C"/>
</dbReference>
<dbReference type="EMBL" id="CP001619">
    <property type="protein sequence ID" value="ACT93163.1"/>
    <property type="molecule type" value="Genomic_DNA"/>
</dbReference>
<dbReference type="PROSITE" id="PS52015">
    <property type="entry name" value="TONB_CTD"/>
    <property type="match status" value="1"/>
</dbReference>
<protein>
    <recommendedName>
        <fullName evidence="2">TonB C-terminal domain-containing protein</fullName>
    </recommendedName>
</protein>
<dbReference type="Gene3D" id="3.30.1150.10">
    <property type="match status" value="1"/>
</dbReference>
<keyword evidence="1" id="KW-0732">Signal</keyword>
<organism evidence="3 4">
    <name type="scientific">Dyadobacter fermentans (strain ATCC 700827 / DSM 18053 / CIP 107007 / KCTC 52180 / NS114)</name>
    <dbReference type="NCBI Taxonomy" id="471854"/>
    <lineage>
        <taxon>Bacteria</taxon>
        <taxon>Pseudomonadati</taxon>
        <taxon>Bacteroidota</taxon>
        <taxon>Cytophagia</taxon>
        <taxon>Cytophagales</taxon>
        <taxon>Spirosomataceae</taxon>
        <taxon>Dyadobacter</taxon>
    </lineage>
</organism>
<dbReference type="SUPFAM" id="SSF74653">
    <property type="entry name" value="TolA/TonB C-terminal domain"/>
    <property type="match status" value="1"/>
</dbReference>
<reference evidence="3 4" key="1">
    <citation type="journal article" date="2009" name="Stand. Genomic Sci.">
        <title>Complete genome sequence of Dyadobacter fermentans type strain (NS114).</title>
        <authorList>
            <person name="Lang E."/>
            <person name="Lapidus A."/>
            <person name="Chertkov O."/>
            <person name="Brettin T."/>
            <person name="Detter J.C."/>
            <person name="Han C."/>
            <person name="Copeland A."/>
            <person name="Glavina Del Rio T."/>
            <person name="Nolan M."/>
            <person name="Chen F."/>
            <person name="Lucas S."/>
            <person name="Tice H."/>
            <person name="Cheng J.F."/>
            <person name="Land M."/>
            <person name="Hauser L."/>
            <person name="Chang Y.J."/>
            <person name="Jeffries C.D."/>
            <person name="Kopitz M."/>
            <person name="Bruce D."/>
            <person name="Goodwin L."/>
            <person name="Pitluck S."/>
            <person name="Ovchinnikova G."/>
            <person name="Pati A."/>
            <person name="Ivanova N."/>
            <person name="Mavrommatis K."/>
            <person name="Chen A."/>
            <person name="Palaniappan K."/>
            <person name="Chain P."/>
            <person name="Bristow J."/>
            <person name="Eisen J.A."/>
            <person name="Markowitz V."/>
            <person name="Hugenholtz P."/>
            <person name="Goker M."/>
            <person name="Rohde M."/>
            <person name="Kyrpides N.C."/>
            <person name="Klenk H.P."/>
        </authorList>
    </citation>
    <scope>NUCLEOTIDE SEQUENCE [LARGE SCALE GENOMIC DNA]</scope>
    <source>
        <strain evidence="4">ATCC 700827 / DSM 18053 / CIP 107007 / KCTC 52180 / NS114</strain>
    </source>
</reference>